<protein>
    <submittedName>
        <fullName evidence="1">Uncharacterized protein</fullName>
    </submittedName>
</protein>
<dbReference type="AlphaFoldDB" id="A0A139WQR6"/>
<keyword evidence="2" id="KW-1185">Reference proteome</keyword>
<name>A0A139WQR6_9CYAN</name>
<evidence type="ECO:0000313" key="1">
    <source>
        <dbReference type="EMBL" id="KYC34762.1"/>
    </source>
</evidence>
<dbReference type="STRING" id="128403.WA1_49430"/>
<sequence length="242" mass="27910">MGGQLNSVEMSQTLENQINALVNKPIVAFVETPESKAKPKQNWFIGEHIRKQHLVWRIDPHCSIKEYQGIAVWGRPLDYKQAAIGIRQWINLLKERMQRRGDALANYETLDDFHLHLAIGSLQNYVHMINEIEPNLIAEFWNSAIAFAPLVNMSLSFCCDRNFGRLLVAKGRLLTFMEATTWIHCYASSDDKYVGHANYVTYEDKDRISKPFHVPEWMHCCNSDFTGLISEHCPHFLYNPGS</sequence>
<accession>A0A139WQR6</accession>
<comment type="caution">
    <text evidence="1">The sequence shown here is derived from an EMBL/GenBank/DDBJ whole genome shotgun (WGS) entry which is preliminary data.</text>
</comment>
<dbReference type="EMBL" id="ANNX02000064">
    <property type="protein sequence ID" value="KYC34762.1"/>
    <property type="molecule type" value="Genomic_DNA"/>
</dbReference>
<evidence type="ECO:0000313" key="2">
    <source>
        <dbReference type="Proteomes" id="UP000076925"/>
    </source>
</evidence>
<reference evidence="1 2" key="1">
    <citation type="journal article" date="2013" name="Genome Biol. Evol.">
        <title>Genomes of Stigonematalean cyanobacteria (subsection V) and the evolution of oxygenic photosynthesis from prokaryotes to plastids.</title>
        <authorList>
            <person name="Dagan T."/>
            <person name="Roettger M."/>
            <person name="Stucken K."/>
            <person name="Landan G."/>
            <person name="Koch R."/>
            <person name="Major P."/>
            <person name="Gould S.B."/>
            <person name="Goremykin V.V."/>
            <person name="Rippka R."/>
            <person name="Tandeau de Marsac N."/>
            <person name="Gugger M."/>
            <person name="Lockhart P.J."/>
            <person name="Allen J.F."/>
            <person name="Brune I."/>
            <person name="Maus I."/>
            <person name="Puhler A."/>
            <person name="Martin W.F."/>
        </authorList>
    </citation>
    <scope>NUCLEOTIDE SEQUENCE [LARGE SCALE GENOMIC DNA]</scope>
    <source>
        <strain evidence="1 2">PCC 7110</strain>
    </source>
</reference>
<gene>
    <name evidence="1" type="ORF">WA1_49430</name>
</gene>
<proteinExistence type="predicted"/>
<dbReference type="Proteomes" id="UP000076925">
    <property type="component" value="Unassembled WGS sequence"/>
</dbReference>
<organism evidence="1 2">
    <name type="scientific">Scytonema hofmannii PCC 7110</name>
    <dbReference type="NCBI Taxonomy" id="128403"/>
    <lineage>
        <taxon>Bacteria</taxon>
        <taxon>Bacillati</taxon>
        <taxon>Cyanobacteriota</taxon>
        <taxon>Cyanophyceae</taxon>
        <taxon>Nostocales</taxon>
        <taxon>Scytonemataceae</taxon>
        <taxon>Scytonema</taxon>
    </lineage>
</organism>